<reference evidence="3" key="1">
    <citation type="journal article" date="2011" name="Proc. Natl. Acad. Sci. U.S.A.">
        <title>Obligate biotrophy features unraveled by the genomic analysis of rust fungi.</title>
        <authorList>
            <person name="Duplessis S."/>
            <person name="Cuomo C.A."/>
            <person name="Lin Y.-C."/>
            <person name="Aerts A."/>
            <person name="Tisserant E."/>
            <person name="Veneault-Fourrey C."/>
            <person name="Joly D.L."/>
            <person name="Hacquard S."/>
            <person name="Amselem J."/>
            <person name="Cantarel B.L."/>
            <person name="Chiu R."/>
            <person name="Coutinho P.M."/>
            <person name="Feau N."/>
            <person name="Field M."/>
            <person name="Frey P."/>
            <person name="Gelhaye E."/>
            <person name="Goldberg J."/>
            <person name="Grabherr M.G."/>
            <person name="Kodira C.D."/>
            <person name="Kohler A."/>
            <person name="Kuees U."/>
            <person name="Lindquist E.A."/>
            <person name="Lucas S.M."/>
            <person name="Mago R."/>
            <person name="Mauceli E."/>
            <person name="Morin E."/>
            <person name="Murat C."/>
            <person name="Pangilinan J.L."/>
            <person name="Park R."/>
            <person name="Pearson M."/>
            <person name="Quesneville H."/>
            <person name="Rouhier N."/>
            <person name="Sakthikumar S."/>
            <person name="Salamov A.A."/>
            <person name="Schmutz J."/>
            <person name="Selles B."/>
            <person name="Shapiro H."/>
            <person name="Tanguay P."/>
            <person name="Tuskan G.A."/>
            <person name="Henrissat B."/>
            <person name="Van de Peer Y."/>
            <person name="Rouze P."/>
            <person name="Ellis J.G."/>
            <person name="Dodds P.N."/>
            <person name="Schein J.E."/>
            <person name="Zhong S."/>
            <person name="Hamelin R.C."/>
            <person name="Grigoriev I.V."/>
            <person name="Szabo L.J."/>
            <person name="Martin F."/>
        </authorList>
    </citation>
    <scope>NUCLEOTIDE SEQUENCE [LARGE SCALE GENOMIC DNA]</scope>
    <source>
        <strain evidence="3">98AG31 / pathotype 3-4-7</strain>
    </source>
</reference>
<sequence length="121" mass="13096">MSSQPSGTPSRPIRTRQPVKNPGMVSPCVDSRRRLSVEVDPPTMSKKRKDRTYEPSPADEDSDASIISIHPSPAGLSHKEKSKVTGPRSQPGKKAAPAGPANDVSFSYLHHHALSARLFTD</sequence>
<dbReference type="RefSeq" id="XP_007414508.1">
    <property type="nucleotide sequence ID" value="XM_007414446.1"/>
</dbReference>
<proteinExistence type="predicted"/>
<protein>
    <submittedName>
        <fullName evidence="2">Uncharacterized protein</fullName>
    </submittedName>
</protein>
<dbReference type="InParanoid" id="F4RZI1"/>
<dbReference type="AlphaFoldDB" id="F4RZI1"/>
<dbReference type="KEGG" id="mlr:MELLADRAFT_66512"/>
<gene>
    <name evidence="2" type="ORF">MELLADRAFT_66512</name>
</gene>
<accession>F4RZI1</accession>
<evidence type="ECO:0000313" key="2">
    <source>
        <dbReference type="EMBL" id="EGG02251.1"/>
    </source>
</evidence>
<dbReference type="GeneID" id="18930642"/>
<dbReference type="VEuPathDB" id="FungiDB:MELLADRAFT_66512"/>
<feature type="region of interest" description="Disordered" evidence="1">
    <location>
        <begin position="1"/>
        <end position="104"/>
    </location>
</feature>
<dbReference type="EMBL" id="GL883132">
    <property type="protein sequence ID" value="EGG02251.1"/>
    <property type="molecule type" value="Genomic_DNA"/>
</dbReference>
<evidence type="ECO:0000256" key="1">
    <source>
        <dbReference type="SAM" id="MobiDB-lite"/>
    </source>
</evidence>
<name>F4RZI1_MELLP</name>
<feature type="compositionally biased region" description="Low complexity" evidence="1">
    <location>
        <begin position="92"/>
        <end position="101"/>
    </location>
</feature>
<keyword evidence="3" id="KW-1185">Reference proteome</keyword>
<dbReference type="HOGENOM" id="CLU_2038577_0_0_1"/>
<organism evidence="3">
    <name type="scientific">Melampsora larici-populina (strain 98AG31 / pathotype 3-4-7)</name>
    <name type="common">Poplar leaf rust fungus</name>
    <dbReference type="NCBI Taxonomy" id="747676"/>
    <lineage>
        <taxon>Eukaryota</taxon>
        <taxon>Fungi</taxon>
        <taxon>Dikarya</taxon>
        <taxon>Basidiomycota</taxon>
        <taxon>Pucciniomycotina</taxon>
        <taxon>Pucciniomycetes</taxon>
        <taxon>Pucciniales</taxon>
        <taxon>Melampsoraceae</taxon>
        <taxon>Melampsora</taxon>
    </lineage>
</organism>
<dbReference type="Proteomes" id="UP000001072">
    <property type="component" value="Unassembled WGS sequence"/>
</dbReference>
<evidence type="ECO:0000313" key="3">
    <source>
        <dbReference type="Proteomes" id="UP000001072"/>
    </source>
</evidence>